<evidence type="ECO:0000256" key="8">
    <source>
        <dbReference type="ARBA" id="ARBA00022989"/>
    </source>
</evidence>
<keyword evidence="2" id="KW-0813">Transport</keyword>
<evidence type="ECO:0000313" key="14">
    <source>
        <dbReference type="EMBL" id="AKQ33732.1"/>
    </source>
</evidence>
<feature type="transmembrane region" description="Helical" evidence="11">
    <location>
        <begin position="141"/>
        <end position="162"/>
    </location>
</feature>
<reference evidence="14 15" key="1">
    <citation type="journal article" date="2015" name="Genome Biol. Evol.">
        <title>Distinctive Genome Reduction Rates Revealed by Genomic Analyses of Two Coxiella-Like Endosymbionts in Ticks.</title>
        <authorList>
            <person name="Gottlieb Y."/>
            <person name="Lalzar I."/>
            <person name="Klasson L."/>
        </authorList>
    </citation>
    <scope>NUCLEOTIDE SEQUENCE [LARGE SCALE GENOMIC DNA]</scope>
    <source>
        <strain evidence="14 15">CRt</strain>
    </source>
</reference>
<dbReference type="CDD" id="cd18552">
    <property type="entry name" value="ABC_6TM_MsbA_like"/>
    <property type="match status" value="1"/>
</dbReference>
<dbReference type="NCBIfam" id="TIGR02203">
    <property type="entry name" value="MsbA_lipidA"/>
    <property type="match status" value="1"/>
</dbReference>
<evidence type="ECO:0000256" key="2">
    <source>
        <dbReference type="ARBA" id="ARBA00022448"/>
    </source>
</evidence>
<dbReference type="PANTHER" id="PTHR43394">
    <property type="entry name" value="ATP-DEPENDENT PERMEASE MDL1, MITOCHONDRIAL"/>
    <property type="match status" value="1"/>
</dbReference>
<feature type="transmembrane region" description="Helical" evidence="11">
    <location>
        <begin position="62"/>
        <end position="80"/>
    </location>
</feature>
<dbReference type="InterPro" id="IPR036640">
    <property type="entry name" value="ABC1_TM_sf"/>
</dbReference>
<evidence type="ECO:0000256" key="9">
    <source>
        <dbReference type="ARBA" id="ARBA00023055"/>
    </source>
</evidence>
<evidence type="ECO:0000256" key="4">
    <source>
        <dbReference type="ARBA" id="ARBA00022692"/>
    </source>
</evidence>
<evidence type="ECO:0000313" key="15">
    <source>
        <dbReference type="Proteomes" id="UP000063965"/>
    </source>
</evidence>
<feature type="transmembrane region" description="Helical" evidence="11">
    <location>
        <begin position="244"/>
        <end position="268"/>
    </location>
</feature>
<dbReference type="Pfam" id="PF00664">
    <property type="entry name" value="ABC_membrane"/>
    <property type="match status" value="1"/>
</dbReference>
<feature type="domain" description="ABC transporter" evidence="12">
    <location>
        <begin position="339"/>
        <end position="575"/>
    </location>
</feature>
<keyword evidence="15" id="KW-1185">Reference proteome</keyword>
<gene>
    <name evidence="14" type="primary">msbA</name>
    <name evidence="14" type="ORF">CleRT_10530</name>
</gene>
<dbReference type="Gene3D" id="3.40.50.300">
    <property type="entry name" value="P-loop containing nucleotide triphosphate hydrolases"/>
    <property type="match status" value="1"/>
</dbReference>
<accession>A0ABM5UUS0</accession>
<dbReference type="InterPro" id="IPR011527">
    <property type="entry name" value="ABC1_TM_dom"/>
</dbReference>
<keyword evidence="8 11" id="KW-1133">Transmembrane helix</keyword>
<sequence>MKKVKREGVKTYGRLLQATKRYWAIFIFGIIGTIVVSLMDAGFAWLIKPIINHGFIAHDVSFIRWLPLIIVLIFLFRGMARFLSTYFINRVARNIVMDFRRMIFSHLLRLPAKFYDQHNSGYLLSTVIYNVEQVAQASSDALVITLQESSLVIGLLTVMFLVNWELTLFFLIITPIIAWVMKICSARLRRLSTSVQRSVGEVTHIASEAIEAYKVVRLFGGQTYENEKFCSATKANQQRELKVVVTNSVSTSLVQLLIAIPIALILFFATQPSLHVTAGSFVSVVSAMIMMLRPVRRLTMVNSYIQKGIAGAESIFKLLDEDIEKDKGSRHLLRAKGTIGYSHVSFSYDKSQKPILSDINLTVEAGQTVALVGRSGAGKSTLINLLPRFYEISSGIIKIDGINIKEFHLQELRNQFALVSQNTILFNDTILNNIAYGQVGGIDKRKIIEAARAAHTMEFIDQLPEGLNTVVGENGVLLSGGQRQRIAIARALFKNSPILILDEATSALDTHAERHIQAALENLMHQRTTLIIAHRLSTIEKVDWIIMMEGGRIVEKGTHQQLLALKGIYAELYRMQFSEKPVGVVAKSP</sequence>
<dbReference type="InterPro" id="IPR003439">
    <property type="entry name" value="ABC_transporter-like_ATP-bd"/>
</dbReference>
<dbReference type="InterPro" id="IPR017871">
    <property type="entry name" value="ABC_transporter-like_CS"/>
</dbReference>
<dbReference type="SUPFAM" id="SSF90123">
    <property type="entry name" value="ABC transporter transmembrane region"/>
    <property type="match status" value="1"/>
</dbReference>
<protein>
    <submittedName>
        <fullName evidence="14">Phospholipid-lipopolysaccharide ABC transporter</fullName>
    </submittedName>
</protein>
<feature type="transmembrane region" description="Helical" evidence="11">
    <location>
        <begin position="274"/>
        <end position="292"/>
    </location>
</feature>
<evidence type="ECO:0000256" key="3">
    <source>
        <dbReference type="ARBA" id="ARBA00022475"/>
    </source>
</evidence>
<dbReference type="SMART" id="SM00382">
    <property type="entry name" value="AAA"/>
    <property type="match status" value="1"/>
</dbReference>
<keyword evidence="10 11" id="KW-0472">Membrane</keyword>
<evidence type="ECO:0000256" key="11">
    <source>
        <dbReference type="SAM" id="Phobius"/>
    </source>
</evidence>
<dbReference type="PANTHER" id="PTHR43394:SF1">
    <property type="entry name" value="ATP-BINDING CASSETTE SUB-FAMILY B MEMBER 10, MITOCHONDRIAL"/>
    <property type="match status" value="1"/>
</dbReference>
<evidence type="ECO:0000256" key="1">
    <source>
        <dbReference type="ARBA" id="ARBA00004651"/>
    </source>
</evidence>
<dbReference type="SUPFAM" id="SSF52540">
    <property type="entry name" value="P-loop containing nucleoside triphosphate hydrolases"/>
    <property type="match status" value="1"/>
</dbReference>
<keyword evidence="6" id="KW-0067">ATP-binding</keyword>
<proteinExistence type="predicted"/>
<dbReference type="RefSeq" id="WP_048875364.1">
    <property type="nucleotide sequence ID" value="NZ_CP011126.1"/>
</dbReference>
<evidence type="ECO:0000259" key="12">
    <source>
        <dbReference type="PROSITE" id="PS50893"/>
    </source>
</evidence>
<evidence type="ECO:0000256" key="7">
    <source>
        <dbReference type="ARBA" id="ARBA00022967"/>
    </source>
</evidence>
<dbReference type="EMBL" id="CP011126">
    <property type="protein sequence ID" value="AKQ33732.1"/>
    <property type="molecule type" value="Genomic_DNA"/>
</dbReference>
<feature type="transmembrane region" description="Helical" evidence="11">
    <location>
        <begin position="21"/>
        <end position="47"/>
    </location>
</feature>
<keyword evidence="4 11" id="KW-0812">Transmembrane</keyword>
<keyword evidence="7" id="KW-1278">Translocase</keyword>
<dbReference type="PROSITE" id="PS50893">
    <property type="entry name" value="ABC_TRANSPORTER_2"/>
    <property type="match status" value="1"/>
</dbReference>
<dbReference type="Pfam" id="PF00005">
    <property type="entry name" value="ABC_tran"/>
    <property type="match status" value="1"/>
</dbReference>
<organism evidence="14 15">
    <name type="scientific">Candidatus Coxiella mudrowiae</name>
    <dbReference type="NCBI Taxonomy" id="2054173"/>
    <lineage>
        <taxon>Bacteria</taxon>
        <taxon>Pseudomonadati</taxon>
        <taxon>Pseudomonadota</taxon>
        <taxon>Gammaproteobacteria</taxon>
        <taxon>Legionellales</taxon>
        <taxon>Coxiellaceae</taxon>
        <taxon>Coxiella</taxon>
    </lineage>
</organism>
<dbReference type="Proteomes" id="UP000063965">
    <property type="component" value="Chromosome"/>
</dbReference>
<dbReference type="InterPro" id="IPR027417">
    <property type="entry name" value="P-loop_NTPase"/>
</dbReference>
<dbReference type="Gene3D" id="1.20.1560.10">
    <property type="entry name" value="ABC transporter type 1, transmembrane domain"/>
    <property type="match status" value="1"/>
</dbReference>
<dbReference type="InterPro" id="IPR011917">
    <property type="entry name" value="ABC_transpr_lipidA"/>
</dbReference>
<dbReference type="PROSITE" id="PS50929">
    <property type="entry name" value="ABC_TM1F"/>
    <property type="match status" value="1"/>
</dbReference>
<keyword evidence="3" id="KW-1003">Cell membrane</keyword>
<feature type="domain" description="ABC transmembrane type-1" evidence="13">
    <location>
        <begin position="27"/>
        <end position="307"/>
    </location>
</feature>
<evidence type="ECO:0000256" key="5">
    <source>
        <dbReference type="ARBA" id="ARBA00022741"/>
    </source>
</evidence>
<evidence type="ECO:0000256" key="10">
    <source>
        <dbReference type="ARBA" id="ARBA00023136"/>
    </source>
</evidence>
<evidence type="ECO:0000256" key="6">
    <source>
        <dbReference type="ARBA" id="ARBA00022840"/>
    </source>
</evidence>
<dbReference type="InterPro" id="IPR003593">
    <property type="entry name" value="AAA+_ATPase"/>
</dbReference>
<comment type="subcellular location">
    <subcellularLocation>
        <location evidence="1">Cell membrane</location>
        <topology evidence="1">Multi-pass membrane protein</topology>
    </subcellularLocation>
</comment>
<keyword evidence="5" id="KW-0547">Nucleotide-binding</keyword>
<name>A0ABM5UUS0_9COXI</name>
<dbReference type="PROSITE" id="PS00211">
    <property type="entry name" value="ABC_TRANSPORTER_1"/>
    <property type="match status" value="1"/>
</dbReference>
<dbReference type="InterPro" id="IPR039421">
    <property type="entry name" value="Type_1_exporter"/>
</dbReference>
<evidence type="ECO:0000259" key="13">
    <source>
        <dbReference type="PROSITE" id="PS50929"/>
    </source>
</evidence>
<keyword evidence="9" id="KW-0445">Lipid transport</keyword>